<dbReference type="Pfam" id="PF00468">
    <property type="entry name" value="Ribosomal_L34"/>
    <property type="match status" value="1"/>
</dbReference>
<evidence type="ECO:0000313" key="6">
    <source>
        <dbReference type="EMBL" id="ODN03549.1"/>
    </source>
</evidence>
<evidence type="ECO:0000256" key="4">
    <source>
        <dbReference type="ARBA" id="ARBA00035274"/>
    </source>
</evidence>
<keyword evidence="3" id="KW-0687">Ribonucleoprotein</keyword>
<dbReference type="OrthoDB" id="431691at2759"/>
<reference evidence="6 7" key="1">
    <citation type="journal article" date="2016" name="Genome Biol. Evol.">
        <title>Gene Family Evolution Reflects Adaptation to Soil Environmental Stressors in the Genome of the Collembolan Orchesella cincta.</title>
        <authorList>
            <person name="Faddeeva-Vakhrusheva A."/>
            <person name="Derks M.F."/>
            <person name="Anvar S.Y."/>
            <person name="Agamennone V."/>
            <person name="Suring W."/>
            <person name="Smit S."/>
            <person name="van Straalen N.M."/>
            <person name="Roelofs D."/>
        </authorList>
    </citation>
    <scope>NUCLEOTIDE SEQUENCE [LARGE SCALE GENOMIC DNA]</scope>
    <source>
        <tissue evidence="6">Mixed pool</tissue>
    </source>
</reference>
<gene>
    <name evidence="6" type="ORF">Ocin01_03136</name>
</gene>
<dbReference type="GO" id="GO:0006412">
    <property type="term" value="P:translation"/>
    <property type="evidence" value="ECO:0007669"/>
    <property type="project" value="InterPro"/>
</dbReference>
<dbReference type="GO" id="GO:0003735">
    <property type="term" value="F:structural constituent of ribosome"/>
    <property type="evidence" value="ECO:0007669"/>
    <property type="project" value="InterPro"/>
</dbReference>
<evidence type="ECO:0000256" key="2">
    <source>
        <dbReference type="ARBA" id="ARBA00022980"/>
    </source>
</evidence>
<dbReference type="InterPro" id="IPR000271">
    <property type="entry name" value="Ribosomal_bL34"/>
</dbReference>
<protein>
    <recommendedName>
        <fullName evidence="4">Large ribosomal subunit protein bL34m</fullName>
    </recommendedName>
    <alternativeName>
        <fullName evidence="5">39S ribosomal protein L34, mitochondrial</fullName>
    </alternativeName>
</protein>
<evidence type="ECO:0000256" key="1">
    <source>
        <dbReference type="ARBA" id="ARBA00010111"/>
    </source>
</evidence>
<dbReference type="Proteomes" id="UP000094527">
    <property type="component" value="Unassembled WGS sequence"/>
</dbReference>
<comment type="caution">
    <text evidence="6">The sequence shown here is derived from an EMBL/GenBank/DDBJ whole genome shotgun (WGS) entry which is preliminary data.</text>
</comment>
<keyword evidence="7" id="KW-1185">Reference proteome</keyword>
<keyword evidence="2 6" id="KW-0689">Ribosomal protein</keyword>
<dbReference type="FunFam" id="1.10.287.3980:FF:000001">
    <property type="entry name" value="Mitochondrial ribosomal protein L34"/>
    <property type="match status" value="1"/>
</dbReference>
<evidence type="ECO:0000256" key="5">
    <source>
        <dbReference type="ARBA" id="ARBA00035434"/>
    </source>
</evidence>
<evidence type="ECO:0000313" key="7">
    <source>
        <dbReference type="Proteomes" id="UP000094527"/>
    </source>
</evidence>
<sequence length="126" mass="13555">MQILRACVNAVRGGIFNPQPAFSVGQARSIGTTAQGIFNGSCCSSSVATPTKLSSLLSPAFSGGSSFLQGHLPAVNFARSIIIITFPRPRENKRINVCGFKKRMATPSGRRVLMRRILKGRHSLSH</sequence>
<accession>A0A1D2NE72</accession>
<name>A0A1D2NE72_ORCCI</name>
<organism evidence="6 7">
    <name type="scientific">Orchesella cincta</name>
    <name type="common">Springtail</name>
    <name type="synonym">Podura cincta</name>
    <dbReference type="NCBI Taxonomy" id="48709"/>
    <lineage>
        <taxon>Eukaryota</taxon>
        <taxon>Metazoa</taxon>
        <taxon>Ecdysozoa</taxon>
        <taxon>Arthropoda</taxon>
        <taxon>Hexapoda</taxon>
        <taxon>Collembola</taxon>
        <taxon>Entomobryomorpha</taxon>
        <taxon>Entomobryoidea</taxon>
        <taxon>Orchesellidae</taxon>
        <taxon>Orchesellinae</taxon>
        <taxon>Orchesella</taxon>
    </lineage>
</organism>
<comment type="similarity">
    <text evidence="1">Belongs to the bacterial ribosomal protein bL34 family.</text>
</comment>
<proteinExistence type="inferred from homology"/>
<dbReference type="PANTHER" id="PTHR14503:SF4">
    <property type="entry name" value="LARGE RIBOSOMAL SUBUNIT PROTEIN BL34M"/>
    <property type="match status" value="1"/>
</dbReference>
<dbReference type="AlphaFoldDB" id="A0A1D2NE72"/>
<dbReference type="GO" id="GO:0005762">
    <property type="term" value="C:mitochondrial large ribosomal subunit"/>
    <property type="evidence" value="ECO:0007669"/>
    <property type="project" value="TreeGrafter"/>
</dbReference>
<dbReference type="EMBL" id="LJIJ01000070">
    <property type="protein sequence ID" value="ODN03549.1"/>
    <property type="molecule type" value="Genomic_DNA"/>
</dbReference>
<dbReference type="Gene3D" id="1.10.287.3980">
    <property type="match status" value="1"/>
</dbReference>
<evidence type="ECO:0000256" key="3">
    <source>
        <dbReference type="ARBA" id="ARBA00023274"/>
    </source>
</evidence>
<dbReference type="PANTHER" id="PTHR14503">
    <property type="entry name" value="MITOCHONDRIAL RIBOSOMAL PROTEIN 34 FAMILY MEMBER"/>
    <property type="match status" value="1"/>
</dbReference>